<dbReference type="FunFam" id="2.170.130.20:FF:000001">
    <property type="entry name" value="Cysteine-rich secretory protein LCCL domain-containing 1"/>
    <property type="match status" value="1"/>
</dbReference>
<evidence type="ECO:0000256" key="3">
    <source>
        <dbReference type="ARBA" id="ARBA00022729"/>
    </source>
</evidence>
<dbReference type="EMBL" id="JAFBMS010000001">
    <property type="protein sequence ID" value="KAG9356153.1"/>
    <property type="molecule type" value="Genomic_DNA"/>
</dbReference>
<accession>A0A8T2PXW3</accession>
<keyword evidence="3" id="KW-0732">Signal</keyword>
<dbReference type="Proteomes" id="UP000824540">
    <property type="component" value="Unassembled WGS sequence"/>
</dbReference>
<evidence type="ECO:0000256" key="4">
    <source>
        <dbReference type="ARBA" id="ARBA00022737"/>
    </source>
</evidence>
<comment type="subcellular location">
    <subcellularLocation>
        <location evidence="1">Secreted</location>
    </subcellularLocation>
</comment>
<sequence length="180" mass="19945">MQVLHSRLWGRVCDLFLQSPSRAAVYFGGSGTLRVLNGFLRREGGPRRKLRYPPGDHTGAQQVSCEAKLRDNCKGTTCNRYECPAGCLQSKMKVIGSGYYDMQSSICGAGIHAGIVDNEGGWLDITRVGRKEHFTKSNKNGVQTLGLYCPRNCLQMHSQYARVIGTRVYSDLSTDEGTIY</sequence>
<keyword evidence="2" id="KW-0964">Secreted</keyword>
<dbReference type="Pfam" id="PF03815">
    <property type="entry name" value="LCCL"/>
    <property type="match status" value="1"/>
</dbReference>
<evidence type="ECO:0000256" key="1">
    <source>
        <dbReference type="ARBA" id="ARBA00004613"/>
    </source>
</evidence>
<comment type="caution">
    <text evidence="7">The sequence shown here is derived from an EMBL/GenBank/DDBJ whole genome shotgun (WGS) entry which is preliminary data.</text>
</comment>
<evidence type="ECO:0000256" key="5">
    <source>
        <dbReference type="ARBA" id="ARBA00023157"/>
    </source>
</evidence>
<keyword evidence="8" id="KW-1185">Reference proteome</keyword>
<organism evidence="7 8">
    <name type="scientific">Albula glossodonta</name>
    <name type="common">roundjaw bonefish</name>
    <dbReference type="NCBI Taxonomy" id="121402"/>
    <lineage>
        <taxon>Eukaryota</taxon>
        <taxon>Metazoa</taxon>
        <taxon>Chordata</taxon>
        <taxon>Craniata</taxon>
        <taxon>Vertebrata</taxon>
        <taxon>Euteleostomi</taxon>
        <taxon>Actinopterygii</taxon>
        <taxon>Neopterygii</taxon>
        <taxon>Teleostei</taxon>
        <taxon>Albuliformes</taxon>
        <taxon>Albulidae</taxon>
        <taxon>Albula</taxon>
    </lineage>
</organism>
<evidence type="ECO:0000313" key="8">
    <source>
        <dbReference type="Proteomes" id="UP000824540"/>
    </source>
</evidence>
<evidence type="ECO:0000313" key="7">
    <source>
        <dbReference type="EMBL" id="KAG9356153.1"/>
    </source>
</evidence>
<dbReference type="GO" id="GO:0005576">
    <property type="term" value="C:extracellular region"/>
    <property type="evidence" value="ECO:0007669"/>
    <property type="project" value="UniProtKB-SubCell"/>
</dbReference>
<dbReference type="PROSITE" id="PS50820">
    <property type="entry name" value="LCCL"/>
    <property type="match status" value="1"/>
</dbReference>
<evidence type="ECO:0000256" key="2">
    <source>
        <dbReference type="ARBA" id="ARBA00022525"/>
    </source>
</evidence>
<reference evidence="7" key="1">
    <citation type="thesis" date="2021" institute="BYU ScholarsArchive" country="Provo, UT, USA">
        <title>Applications of and Algorithms for Genome Assembly and Genomic Analyses with an Emphasis on Marine Teleosts.</title>
        <authorList>
            <person name="Pickett B.D."/>
        </authorList>
    </citation>
    <scope>NUCLEOTIDE SEQUENCE</scope>
    <source>
        <strain evidence="7">HI-2016</strain>
    </source>
</reference>
<proteinExistence type="predicted"/>
<protein>
    <recommendedName>
        <fullName evidence="6">LCCL domain-containing protein</fullName>
    </recommendedName>
</protein>
<dbReference type="SUPFAM" id="SSF69848">
    <property type="entry name" value="LCCL domain"/>
    <property type="match status" value="1"/>
</dbReference>
<name>A0A8T2PXW3_9TELE</name>
<dbReference type="PANTHER" id="PTHR31331:SF9">
    <property type="entry name" value="CYSTEINE-RICH SECRETORY PROTEIN LCCL DOMAIN-CONTAINING 1"/>
    <property type="match status" value="1"/>
</dbReference>
<dbReference type="SMART" id="SM00603">
    <property type="entry name" value="LCCL"/>
    <property type="match status" value="1"/>
</dbReference>
<keyword evidence="4" id="KW-0677">Repeat</keyword>
<dbReference type="InterPro" id="IPR036609">
    <property type="entry name" value="LCCL_sf"/>
</dbReference>
<evidence type="ECO:0000259" key="6">
    <source>
        <dbReference type="PROSITE" id="PS50820"/>
    </source>
</evidence>
<dbReference type="PANTHER" id="PTHR31331">
    <property type="entry name" value="LCCL DOMAIN PROTEIN (AFU_ORTHOLOGUE AFUA_5G08630)"/>
    <property type="match status" value="1"/>
</dbReference>
<feature type="domain" description="LCCL" evidence="6">
    <location>
        <begin position="59"/>
        <end position="154"/>
    </location>
</feature>
<dbReference type="Gene3D" id="2.170.130.20">
    <property type="entry name" value="LCCL-like domain"/>
    <property type="match status" value="1"/>
</dbReference>
<dbReference type="AlphaFoldDB" id="A0A8T2PXW3"/>
<gene>
    <name evidence="7" type="ORF">JZ751_000997</name>
</gene>
<dbReference type="InterPro" id="IPR051957">
    <property type="entry name" value="CRISP-LCCL_domain"/>
</dbReference>
<dbReference type="InterPro" id="IPR004043">
    <property type="entry name" value="LCCL"/>
</dbReference>
<dbReference type="OrthoDB" id="414826at2759"/>
<keyword evidence="5" id="KW-1015">Disulfide bond</keyword>